<dbReference type="EMBL" id="VTRV01000101">
    <property type="protein sequence ID" value="TZF88602.1"/>
    <property type="molecule type" value="Genomic_DNA"/>
</dbReference>
<dbReference type="RefSeq" id="WP_149353132.1">
    <property type="nucleotide sequence ID" value="NZ_VTRV01000101.1"/>
</dbReference>
<proteinExistence type="predicted"/>
<evidence type="ECO:0000256" key="2">
    <source>
        <dbReference type="SAM" id="MobiDB-lite"/>
    </source>
</evidence>
<organism evidence="4 5">
    <name type="scientific">Cognatilysobacter lacus</name>
    <dbReference type="NCBI Taxonomy" id="1643323"/>
    <lineage>
        <taxon>Bacteria</taxon>
        <taxon>Pseudomonadati</taxon>
        <taxon>Pseudomonadota</taxon>
        <taxon>Gammaproteobacteria</taxon>
        <taxon>Lysobacterales</taxon>
        <taxon>Lysobacteraceae</taxon>
        <taxon>Cognatilysobacter</taxon>
    </lineage>
</organism>
<feature type="coiled-coil region" evidence="1">
    <location>
        <begin position="173"/>
        <end position="200"/>
    </location>
</feature>
<gene>
    <name evidence="4" type="ORF">FW784_09620</name>
</gene>
<keyword evidence="3" id="KW-0732">Signal</keyword>
<feature type="chain" id="PRO_5022860107" description="DUF4124 domain-containing protein" evidence="3">
    <location>
        <begin position="21"/>
        <end position="224"/>
    </location>
</feature>
<evidence type="ECO:0000313" key="5">
    <source>
        <dbReference type="Proteomes" id="UP000323164"/>
    </source>
</evidence>
<feature type="signal peptide" evidence="3">
    <location>
        <begin position="1"/>
        <end position="20"/>
    </location>
</feature>
<keyword evidence="5" id="KW-1185">Reference proteome</keyword>
<evidence type="ECO:0000256" key="1">
    <source>
        <dbReference type="SAM" id="Coils"/>
    </source>
</evidence>
<feature type="region of interest" description="Disordered" evidence="2">
    <location>
        <begin position="204"/>
        <end position="224"/>
    </location>
</feature>
<accession>A0A5D8Z3D1</accession>
<dbReference type="Proteomes" id="UP000323164">
    <property type="component" value="Unassembled WGS sequence"/>
</dbReference>
<dbReference type="AlphaFoldDB" id="A0A5D8Z3D1"/>
<keyword evidence="1" id="KW-0175">Coiled coil</keyword>
<evidence type="ECO:0008006" key="6">
    <source>
        <dbReference type="Google" id="ProtNLM"/>
    </source>
</evidence>
<evidence type="ECO:0000313" key="4">
    <source>
        <dbReference type="EMBL" id="TZF88602.1"/>
    </source>
</evidence>
<comment type="caution">
    <text evidence="4">The sequence shown here is derived from an EMBL/GenBank/DDBJ whole genome shotgun (WGS) entry which is preliminary data.</text>
</comment>
<sequence length="224" mass="23755">MTRKLITAFAVLGLASAIHAQEAPKKKLYCWNEAGHKVCGDALPASAANSARTEFNTKSGMATAVVGRALTPEERAAADAQAKAQADAAAAAEAEQRRLMAMVETFPTEDDLRRAFDARVSLNRDAMKTARMGIDGLRQSLVALLRRAGDVELNSKPVPKTLAGEIRGQHGQLLAQQAALATLQRESANIQAQMQEAVARYRELKPRPASGSTGALAPMPTPAG</sequence>
<protein>
    <recommendedName>
        <fullName evidence="6">DUF4124 domain-containing protein</fullName>
    </recommendedName>
</protein>
<name>A0A5D8Z3D1_9GAMM</name>
<dbReference type="OrthoDB" id="5966355at2"/>
<evidence type="ECO:0000256" key="3">
    <source>
        <dbReference type="SAM" id="SignalP"/>
    </source>
</evidence>
<reference evidence="4 5" key="1">
    <citation type="submission" date="2019-08" db="EMBL/GenBank/DDBJ databases">
        <title>Draft genome sequence of Lysobacter sp. UKS-15.</title>
        <authorList>
            <person name="Im W.-T."/>
        </authorList>
    </citation>
    <scope>NUCLEOTIDE SEQUENCE [LARGE SCALE GENOMIC DNA]</scope>
    <source>
        <strain evidence="4 5">UKS-15</strain>
    </source>
</reference>